<evidence type="ECO:0000313" key="13">
    <source>
        <dbReference type="Proteomes" id="UP000286268"/>
    </source>
</evidence>
<accession>A0A410E0L8</accession>
<dbReference type="PANTHER" id="PTHR42917">
    <property type="entry name" value="2,4-DIENOYL-COA REDUCTASE"/>
    <property type="match status" value="1"/>
</dbReference>
<keyword evidence="4" id="KW-0285">Flavoprotein</keyword>
<comment type="cofactor">
    <cofactor evidence="1">
        <name>FMN</name>
        <dbReference type="ChEBI" id="CHEBI:58210"/>
    </cofactor>
</comment>
<dbReference type="AlphaFoldDB" id="A0A410E0L8"/>
<keyword evidence="7" id="KW-0560">Oxidoreductase</keyword>
<dbReference type="CDD" id="cd02803">
    <property type="entry name" value="OYE_like_FMN_family"/>
    <property type="match status" value="1"/>
</dbReference>
<evidence type="ECO:0000256" key="6">
    <source>
        <dbReference type="ARBA" id="ARBA00022723"/>
    </source>
</evidence>
<organism evidence="12 13">
    <name type="scientific">Clostridium manihotivorum</name>
    <dbReference type="NCBI Taxonomy" id="2320868"/>
    <lineage>
        <taxon>Bacteria</taxon>
        <taxon>Bacillati</taxon>
        <taxon>Bacillota</taxon>
        <taxon>Clostridia</taxon>
        <taxon>Eubacteriales</taxon>
        <taxon>Clostridiaceae</taxon>
        <taxon>Clostridium</taxon>
    </lineage>
</organism>
<evidence type="ECO:0000256" key="2">
    <source>
        <dbReference type="ARBA" id="ARBA00001966"/>
    </source>
</evidence>
<evidence type="ECO:0000313" key="12">
    <source>
        <dbReference type="EMBL" id="QAA34851.1"/>
    </source>
</evidence>
<dbReference type="Gene3D" id="3.20.20.70">
    <property type="entry name" value="Aldolase class I"/>
    <property type="match status" value="1"/>
</dbReference>
<dbReference type="InterPro" id="IPR023753">
    <property type="entry name" value="FAD/NAD-binding_dom"/>
</dbReference>
<dbReference type="InterPro" id="IPR051793">
    <property type="entry name" value="NADH:flavin_oxidoreductase"/>
</dbReference>
<evidence type="ECO:0000256" key="7">
    <source>
        <dbReference type="ARBA" id="ARBA00023002"/>
    </source>
</evidence>
<dbReference type="GO" id="GO:0046872">
    <property type="term" value="F:metal ion binding"/>
    <property type="evidence" value="ECO:0007669"/>
    <property type="project" value="UniProtKB-KW"/>
</dbReference>
<name>A0A410E0L8_9CLOT</name>
<feature type="domain" description="FAD/NAD(P)-binding" evidence="11">
    <location>
        <begin position="384"/>
        <end position="609"/>
    </location>
</feature>
<feature type="domain" description="NADH:flavin oxidoreductase/NADH oxidase N-terminal" evidence="10">
    <location>
        <begin position="6"/>
        <end position="339"/>
    </location>
</feature>
<reference evidence="12 13" key="1">
    <citation type="submission" date="2018-01" db="EMBL/GenBank/DDBJ databases">
        <title>Genome Sequencing and Assembly of Anaerobacter polyendosporus strain CT4.</title>
        <authorList>
            <person name="Tachaapaikoon C."/>
            <person name="Sutheeworapong S."/>
            <person name="Jenjaroenpun P."/>
            <person name="Wongsurawat T."/>
            <person name="Nookeaw I."/>
            <person name="Cheawchanlertfa P."/>
            <person name="Kosugi A."/>
            <person name="Cheevadhanarak S."/>
            <person name="Ratanakhanokchai K."/>
        </authorList>
    </citation>
    <scope>NUCLEOTIDE SEQUENCE [LARGE SCALE GENOMIC DNA]</scope>
    <source>
        <strain evidence="12 13">CT4</strain>
    </source>
</reference>
<dbReference type="InterPro" id="IPR001155">
    <property type="entry name" value="OxRdtase_FMN_N"/>
</dbReference>
<evidence type="ECO:0000259" key="11">
    <source>
        <dbReference type="Pfam" id="PF07992"/>
    </source>
</evidence>
<dbReference type="PANTHER" id="PTHR42917:SF2">
    <property type="entry name" value="2,4-DIENOYL-COA REDUCTASE [(2E)-ENOYL-COA-PRODUCING]"/>
    <property type="match status" value="1"/>
</dbReference>
<dbReference type="Gene3D" id="3.50.50.60">
    <property type="entry name" value="FAD/NAD(P)-binding domain"/>
    <property type="match status" value="1"/>
</dbReference>
<dbReference type="SUPFAM" id="SSF51395">
    <property type="entry name" value="FMN-linked oxidoreductases"/>
    <property type="match status" value="1"/>
</dbReference>
<dbReference type="EMBL" id="CP025746">
    <property type="protein sequence ID" value="QAA34851.1"/>
    <property type="molecule type" value="Genomic_DNA"/>
</dbReference>
<keyword evidence="9" id="KW-0411">Iron-sulfur</keyword>
<comment type="similarity">
    <text evidence="3">In the N-terminal section; belongs to the NADH:flavin oxidoreductase/NADH oxidase family.</text>
</comment>
<dbReference type="SUPFAM" id="SSF51905">
    <property type="entry name" value="FAD/NAD(P)-binding domain"/>
    <property type="match status" value="1"/>
</dbReference>
<evidence type="ECO:0000256" key="4">
    <source>
        <dbReference type="ARBA" id="ARBA00022630"/>
    </source>
</evidence>
<dbReference type="GO" id="GO:0051536">
    <property type="term" value="F:iron-sulfur cluster binding"/>
    <property type="evidence" value="ECO:0007669"/>
    <property type="project" value="UniProtKB-KW"/>
</dbReference>
<dbReference type="Pfam" id="PF07992">
    <property type="entry name" value="Pyr_redox_2"/>
    <property type="match status" value="1"/>
</dbReference>
<dbReference type="PRINTS" id="PR00469">
    <property type="entry name" value="PNDRDTASEII"/>
</dbReference>
<evidence type="ECO:0000256" key="5">
    <source>
        <dbReference type="ARBA" id="ARBA00022643"/>
    </source>
</evidence>
<proteinExistence type="inferred from homology"/>
<dbReference type="OrthoDB" id="9772736at2"/>
<dbReference type="RefSeq" id="WP_128215562.1">
    <property type="nucleotide sequence ID" value="NZ_CP025746.1"/>
</dbReference>
<evidence type="ECO:0000256" key="1">
    <source>
        <dbReference type="ARBA" id="ARBA00001917"/>
    </source>
</evidence>
<evidence type="ECO:0000259" key="10">
    <source>
        <dbReference type="Pfam" id="PF00724"/>
    </source>
</evidence>
<dbReference type="GO" id="GO:0010181">
    <property type="term" value="F:FMN binding"/>
    <property type="evidence" value="ECO:0007669"/>
    <property type="project" value="InterPro"/>
</dbReference>
<evidence type="ECO:0000256" key="3">
    <source>
        <dbReference type="ARBA" id="ARBA00011048"/>
    </source>
</evidence>
<evidence type="ECO:0000256" key="9">
    <source>
        <dbReference type="ARBA" id="ARBA00023014"/>
    </source>
</evidence>
<comment type="cofactor">
    <cofactor evidence="2">
        <name>[4Fe-4S] cluster</name>
        <dbReference type="ChEBI" id="CHEBI:49883"/>
    </cofactor>
</comment>
<evidence type="ECO:0000256" key="8">
    <source>
        <dbReference type="ARBA" id="ARBA00023004"/>
    </source>
</evidence>
<gene>
    <name evidence="12" type="ORF">C1I91_26230</name>
</gene>
<dbReference type="PRINTS" id="PR00368">
    <property type="entry name" value="FADPNR"/>
</dbReference>
<dbReference type="Proteomes" id="UP000286268">
    <property type="component" value="Chromosome"/>
</dbReference>
<dbReference type="InterPro" id="IPR036188">
    <property type="entry name" value="FAD/NAD-bd_sf"/>
</dbReference>
<protein>
    <submittedName>
        <fullName evidence="12">NADH:flavin oxidoreductase</fullName>
    </submittedName>
</protein>
<keyword evidence="8" id="KW-0408">Iron</keyword>
<dbReference type="Gene3D" id="3.40.50.720">
    <property type="entry name" value="NAD(P)-binding Rossmann-like Domain"/>
    <property type="match status" value="1"/>
</dbReference>
<keyword evidence="5" id="KW-0288">FMN</keyword>
<dbReference type="Pfam" id="PF00724">
    <property type="entry name" value="Oxidored_FMN"/>
    <property type="match status" value="1"/>
</dbReference>
<dbReference type="KEGG" id="cmah:C1I91_26230"/>
<keyword evidence="6" id="KW-0479">Metal-binding</keyword>
<sequence length="645" mass="70614">MEYKKLFSKGNIGGLELKNRIVMPAIGTSLASYTGEASQELIAYYEERAKGGCGLIITEITRIDEEYGVGTSNQLSVTSIKHVAQLERLVRTVHKYDTKIFVQLHHPGRESHSHLIDGKQLIAPSAIPCGVCKEVPREMTIEEAEALVKKFIKGAKIAQTAGVDGVELHAAHGYLINQFLSPYTNKRIDKYGGSFEGRMRFITEIIMGIKSVCGPRFPISVRIDGDEFVEGGLRIEDSIKIAKYLESIGVAAINVSSGIYESGYSIIEPIAFEQGWKKHLAKNIRDNINIPVIAVNNIKHPGVAEQLLNEGVMDFAGLGRAQLADAEFALKAFEGRADEITPCISCLHCIEELESGKTVKCAVNPKLGRELEFNSLKRDGDRKTIVVIGAGPAGLEAARCAALRDFNVVLFEKESELGGMVALGSKPPKKEKLTELINFYKRELHKLDVDIRLNCKADINSIKKLNPYAVFVATGSDPIVPSIDGISSANVYNVSDVLSGKVDIRDEKVMVIGSGMTGCETAEYLAIRNNKITLVDILPKIGTGVYPSNMYTVVGNLMKHNANILTSHKLVKINEQSVDLINLSTNEVVNIEVDKVILSLGIKSNNSLVQVLEEYFDKVRVIGDASAPGRIAEAIRQGFEKVYII</sequence>
<dbReference type="InterPro" id="IPR013785">
    <property type="entry name" value="Aldolase_TIM"/>
</dbReference>
<dbReference type="GO" id="GO:0016491">
    <property type="term" value="F:oxidoreductase activity"/>
    <property type="evidence" value="ECO:0007669"/>
    <property type="project" value="UniProtKB-KW"/>
</dbReference>
<keyword evidence="13" id="KW-1185">Reference proteome</keyword>